<reference evidence="2 3" key="1">
    <citation type="submission" date="2024-03" db="EMBL/GenBank/DDBJ databases">
        <title>Human intestinal bacterial collection.</title>
        <authorList>
            <person name="Pauvert C."/>
            <person name="Hitch T.C.A."/>
            <person name="Clavel T."/>
        </authorList>
    </citation>
    <scope>NUCLEOTIDE SEQUENCE [LARGE SCALE GENOMIC DNA]</scope>
    <source>
        <strain evidence="2 3">CLA-AP-H27</strain>
    </source>
</reference>
<dbReference type="InterPro" id="IPR014238">
    <property type="entry name" value="Spore_YlmC/YmxH"/>
</dbReference>
<protein>
    <submittedName>
        <fullName evidence="2">PRC-barrel domain-containing protein</fullName>
    </submittedName>
</protein>
<accession>A0ABV1HLE7</accession>
<feature type="domain" description="PRC-barrel" evidence="1">
    <location>
        <begin position="3"/>
        <end position="75"/>
    </location>
</feature>
<organism evidence="2 3">
    <name type="scientific">Ventrimonas faecis</name>
    <dbReference type="NCBI Taxonomy" id="3133170"/>
    <lineage>
        <taxon>Bacteria</taxon>
        <taxon>Bacillati</taxon>
        <taxon>Bacillota</taxon>
        <taxon>Clostridia</taxon>
        <taxon>Lachnospirales</taxon>
        <taxon>Lachnospiraceae</taxon>
        <taxon>Ventrimonas</taxon>
    </lineage>
</organism>
<dbReference type="Pfam" id="PF05239">
    <property type="entry name" value="PRC"/>
    <property type="match status" value="1"/>
</dbReference>
<comment type="caution">
    <text evidence="2">The sequence shown here is derived from an EMBL/GenBank/DDBJ whole genome shotgun (WGS) entry which is preliminary data.</text>
</comment>
<evidence type="ECO:0000313" key="3">
    <source>
        <dbReference type="Proteomes" id="UP001437460"/>
    </source>
</evidence>
<dbReference type="NCBIfam" id="TIGR02888">
    <property type="entry name" value="spore_YlmC_YmxH"/>
    <property type="match status" value="1"/>
</dbReference>
<dbReference type="EMBL" id="JBBMFJ010000015">
    <property type="protein sequence ID" value="MEQ2563152.1"/>
    <property type="molecule type" value="Genomic_DNA"/>
</dbReference>
<dbReference type="PANTHER" id="PTHR40061:SF1">
    <property type="entry name" value="SPORULATION PROTEIN YLMC-RELATED"/>
    <property type="match status" value="1"/>
</dbReference>
<dbReference type="RefSeq" id="WP_349229351.1">
    <property type="nucleotide sequence ID" value="NZ_JBBMFJ010000015.1"/>
</dbReference>
<evidence type="ECO:0000259" key="1">
    <source>
        <dbReference type="Pfam" id="PF05239"/>
    </source>
</evidence>
<sequence length="86" mass="9660">MFDLKKKEVINICDCKKLGFVGDVEFNPENGCITHLIVPGPGCLCGIFGREKEYIIPFKDVCQIGDDIILVEVKKLKDIEKPCKCD</sequence>
<keyword evidence="3" id="KW-1185">Reference proteome</keyword>
<dbReference type="SUPFAM" id="SSF50346">
    <property type="entry name" value="PRC-barrel domain"/>
    <property type="match status" value="1"/>
</dbReference>
<gene>
    <name evidence="2" type="ORF">WMO41_08245</name>
</gene>
<dbReference type="PANTHER" id="PTHR40061">
    <property type="entry name" value="SPORULATION PROTEIN YLMC-RELATED"/>
    <property type="match status" value="1"/>
</dbReference>
<dbReference type="InterPro" id="IPR027275">
    <property type="entry name" value="PRC-brl_dom"/>
</dbReference>
<dbReference type="Proteomes" id="UP001437460">
    <property type="component" value="Unassembled WGS sequence"/>
</dbReference>
<dbReference type="InterPro" id="IPR011033">
    <property type="entry name" value="PRC_barrel-like_sf"/>
</dbReference>
<proteinExistence type="predicted"/>
<evidence type="ECO:0000313" key="2">
    <source>
        <dbReference type="EMBL" id="MEQ2563152.1"/>
    </source>
</evidence>
<name>A0ABV1HLE7_9FIRM</name>
<dbReference type="Gene3D" id="2.30.30.240">
    <property type="entry name" value="PRC-barrel domain"/>
    <property type="match status" value="1"/>
</dbReference>